<sequence length="242" mass="27965">MQTVICMKWGTRYGADFVNRLHAAILRNTARPTQLVCLTDDPTGVNPNVRCEPIPDINLPDELVVTPWRKLVLWKDGIAGLCGDILFLDLDLVITGSLDNMFDFEPGRFCVIENWTQPGKGIGNTSCFRWPVGKHSYIFDKLSTERDRILSDYRIEQVYISREVDDMVFWPRLWCASFKHTLLPRWPMNFFKAPALPSETKIVAFTGKPDQDEAAVGKWPVTTPWKRLYKHVRPTAWITEHW</sequence>
<comment type="caution">
    <text evidence="1">The sequence shown here is derived from an EMBL/GenBank/DDBJ whole genome shotgun (WGS) entry which is preliminary data.</text>
</comment>
<gene>
    <name evidence="1" type="ORF">GCM10011309_05030</name>
</gene>
<protein>
    <recommendedName>
        <fullName evidence="3">Glycosyltransferase</fullName>
    </recommendedName>
</protein>
<evidence type="ECO:0000313" key="1">
    <source>
        <dbReference type="EMBL" id="GGX58652.1"/>
    </source>
</evidence>
<dbReference type="AlphaFoldDB" id="A0A918KE46"/>
<dbReference type="EMBL" id="BMYV01000001">
    <property type="protein sequence ID" value="GGX58652.1"/>
    <property type="molecule type" value="Genomic_DNA"/>
</dbReference>
<name>A0A918KE46_9PROT</name>
<keyword evidence="2" id="KW-1185">Reference proteome</keyword>
<organism evidence="1 2">
    <name type="scientific">Litorimonas cladophorae</name>
    <dbReference type="NCBI Taxonomy" id="1220491"/>
    <lineage>
        <taxon>Bacteria</taxon>
        <taxon>Pseudomonadati</taxon>
        <taxon>Pseudomonadota</taxon>
        <taxon>Alphaproteobacteria</taxon>
        <taxon>Maricaulales</taxon>
        <taxon>Robiginitomaculaceae</taxon>
    </lineage>
</organism>
<dbReference type="InterPro" id="IPR029044">
    <property type="entry name" value="Nucleotide-diphossugar_trans"/>
</dbReference>
<proteinExistence type="predicted"/>
<evidence type="ECO:0008006" key="3">
    <source>
        <dbReference type="Google" id="ProtNLM"/>
    </source>
</evidence>
<evidence type="ECO:0000313" key="2">
    <source>
        <dbReference type="Proteomes" id="UP000600865"/>
    </source>
</evidence>
<accession>A0A918KE46</accession>
<dbReference type="Proteomes" id="UP000600865">
    <property type="component" value="Unassembled WGS sequence"/>
</dbReference>
<reference evidence="1 2" key="1">
    <citation type="journal article" date="2014" name="Int. J. Syst. Evol. Microbiol.">
        <title>Complete genome sequence of Corynebacterium casei LMG S-19264T (=DSM 44701T), isolated from a smear-ripened cheese.</title>
        <authorList>
            <consortium name="US DOE Joint Genome Institute (JGI-PGF)"/>
            <person name="Walter F."/>
            <person name="Albersmeier A."/>
            <person name="Kalinowski J."/>
            <person name="Ruckert C."/>
        </authorList>
    </citation>
    <scope>NUCLEOTIDE SEQUENCE [LARGE SCALE GENOMIC DNA]</scope>
    <source>
        <strain evidence="1 2">KCTC 23968</strain>
    </source>
</reference>
<dbReference type="SUPFAM" id="SSF53448">
    <property type="entry name" value="Nucleotide-diphospho-sugar transferases"/>
    <property type="match status" value="1"/>
</dbReference>